<evidence type="ECO:0000259" key="2">
    <source>
        <dbReference type="PROSITE" id="PS50937"/>
    </source>
</evidence>
<dbReference type="EMBL" id="BLAE01000007">
    <property type="protein sequence ID" value="GES07742.1"/>
    <property type="molecule type" value="Genomic_DNA"/>
</dbReference>
<dbReference type="GO" id="GO:0003700">
    <property type="term" value="F:DNA-binding transcription factor activity"/>
    <property type="evidence" value="ECO:0007669"/>
    <property type="project" value="InterPro"/>
</dbReference>
<dbReference type="InterPro" id="IPR047057">
    <property type="entry name" value="MerR_fam"/>
</dbReference>
<dbReference type="CDD" id="cd00592">
    <property type="entry name" value="HTH_MerR-like"/>
    <property type="match status" value="1"/>
</dbReference>
<sequence length="257" mass="28273">MAWSTRQLADLAGTTIKTVRHYHRMGLLELPDRAPNGYKQYQTTHFVRLLQIKRLTELGLSLAQIRAMGSTDEEPDEAIRVLDAELAGTIERLQRIRAELAVILKYRAPLDTPVPFGPVAEGLSERDRALLTVFSGVLKDDALDDLRQLMTEVTEGTADDEFYHLPEDADDATIGAIARHLAESIRRSQARFLWMADPGSAATRGPGFAEAAIVPAFAELFNAAQLKALARAHALIEETEPYDEPARGISTGGKLAE</sequence>
<accession>A0A5M3WHY5</accession>
<dbReference type="PROSITE" id="PS50937">
    <property type="entry name" value="HTH_MERR_2"/>
    <property type="match status" value="1"/>
</dbReference>
<dbReference type="AlphaFoldDB" id="A0A5M3WHY5"/>
<dbReference type="GO" id="GO:0003677">
    <property type="term" value="F:DNA binding"/>
    <property type="evidence" value="ECO:0007669"/>
    <property type="project" value="UniProtKB-KW"/>
</dbReference>
<evidence type="ECO:0000256" key="1">
    <source>
        <dbReference type="ARBA" id="ARBA00023125"/>
    </source>
</evidence>
<dbReference type="Proteomes" id="UP000331127">
    <property type="component" value="Unassembled WGS sequence"/>
</dbReference>
<evidence type="ECO:0000313" key="4">
    <source>
        <dbReference type="Proteomes" id="UP000331127"/>
    </source>
</evidence>
<dbReference type="PANTHER" id="PTHR30204">
    <property type="entry name" value="REDOX-CYCLING DRUG-SENSING TRANSCRIPTIONAL ACTIVATOR SOXR"/>
    <property type="match status" value="1"/>
</dbReference>
<dbReference type="InterPro" id="IPR000551">
    <property type="entry name" value="MerR-type_HTH_dom"/>
</dbReference>
<reference evidence="3 4" key="1">
    <citation type="submission" date="2019-10" db="EMBL/GenBank/DDBJ databases">
        <title>Whole genome shotgun sequence of Acrocarpospora macrocephala NBRC 16266.</title>
        <authorList>
            <person name="Ichikawa N."/>
            <person name="Kimura A."/>
            <person name="Kitahashi Y."/>
            <person name="Komaki H."/>
            <person name="Oguchi A."/>
        </authorList>
    </citation>
    <scope>NUCLEOTIDE SEQUENCE [LARGE SCALE GENOMIC DNA]</scope>
    <source>
        <strain evidence="3 4">NBRC 16266</strain>
    </source>
</reference>
<evidence type="ECO:0000313" key="3">
    <source>
        <dbReference type="EMBL" id="GES07742.1"/>
    </source>
</evidence>
<comment type="caution">
    <text evidence="3">The sequence shown here is derived from an EMBL/GenBank/DDBJ whole genome shotgun (WGS) entry which is preliminary data.</text>
</comment>
<keyword evidence="1" id="KW-0238">DNA-binding</keyword>
<dbReference type="PANTHER" id="PTHR30204:SF93">
    <property type="entry name" value="HTH MERR-TYPE DOMAIN-CONTAINING PROTEIN"/>
    <property type="match status" value="1"/>
</dbReference>
<dbReference type="InterPro" id="IPR009061">
    <property type="entry name" value="DNA-bd_dom_put_sf"/>
</dbReference>
<dbReference type="SMART" id="SM00422">
    <property type="entry name" value="HTH_MERR"/>
    <property type="match status" value="1"/>
</dbReference>
<dbReference type="Gene3D" id="1.10.1660.10">
    <property type="match status" value="1"/>
</dbReference>
<dbReference type="SUPFAM" id="SSF46955">
    <property type="entry name" value="Putative DNA-binding domain"/>
    <property type="match status" value="1"/>
</dbReference>
<feature type="domain" description="HTH merR-type" evidence="2">
    <location>
        <begin position="2"/>
        <end position="71"/>
    </location>
</feature>
<dbReference type="OrthoDB" id="4569196at2"/>
<name>A0A5M3WHY5_9ACTN</name>
<keyword evidence="4" id="KW-1185">Reference proteome</keyword>
<gene>
    <name evidence="3" type="ORF">Amac_013370</name>
</gene>
<dbReference type="Pfam" id="PF13411">
    <property type="entry name" value="MerR_1"/>
    <property type="match status" value="1"/>
</dbReference>
<protein>
    <submittedName>
        <fullName evidence="3">Transcriptional regulator, MerR family protein</fullName>
    </submittedName>
</protein>
<organism evidence="3 4">
    <name type="scientific">Acrocarpospora macrocephala</name>
    <dbReference type="NCBI Taxonomy" id="150177"/>
    <lineage>
        <taxon>Bacteria</taxon>
        <taxon>Bacillati</taxon>
        <taxon>Actinomycetota</taxon>
        <taxon>Actinomycetes</taxon>
        <taxon>Streptosporangiales</taxon>
        <taxon>Streptosporangiaceae</taxon>
        <taxon>Acrocarpospora</taxon>
    </lineage>
</organism>
<proteinExistence type="predicted"/>
<dbReference type="RefSeq" id="WP_155353420.1">
    <property type="nucleotide sequence ID" value="NZ_BAAAHL010000041.1"/>
</dbReference>